<organism evidence="1 2">
    <name type="scientific">Emericellopsis atlantica</name>
    <dbReference type="NCBI Taxonomy" id="2614577"/>
    <lineage>
        <taxon>Eukaryota</taxon>
        <taxon>Fungi</taxon>
        <taxon>Dikarya</taxon>
        <taxon>Ascomycota</taxon>
        <taxon>Pezizomycotina</taxon>
        <taxon>Sordariomycetes</taxon>
        <taxon>Hypocreomycetidae</taxon>
        <taxon>Hypocreales</taxon>
        <taxon>Bionectriaceae</taxon>
        <taxon>Emericellopsis</taxon>
    </lineage>
</organism>
<dbReference type="Proteomes" id="UP000887229">
    <property type="component" value="Unassembled WGS sequence"/>
</dbReference>
<gene>
    <name evidence="1" type="ORF">F5Z01DRAFT_38175</name>
</gene>
<accession>A0A9P7ZN65</accession>
<sequence>MLHSPVLSLASWPCCRGFFPGEAVIRNVPSWWGPRRIDWLQTLETASYGYLTGGNVRTEPPPTSSFNPARRHRIQYAHRDTSWRAFAME</sequence>
<dbReference type="GeneID" id="70290327"/>
<name>A0A9P7ZN65_9HYPO</name>
<evidence type="ECO:0000313" key="1">
    <source>
        <dbReference type="EMBL" id="KAG9255204.1"/>
    </source>
</evidence>
<dbReference type="RefSeq" id="XP_046119128.1">
    <property type="nucleotide sequence ID" value="XM_046259424.1"/>
</dbReference>
<keyword evidence="2" id="KW-1185">Reference proteome</keyword>
<evidence type="ECO:0000313" key="2">
    <source>
        <dbReference type="Proteomes" id="UP000887229"/>
    </source>
</evidence>
<comment type="caution">
    <text evidence="1">The sequence shown here is derived from an EMBL/GenBank/DDBJ whole genome shotgun (WGS) entry which is preliminary data.</text>
</comment>
<dbReference type="AlphaFoldDB" id="A0A9P7ZN65"/>
<reference evidence="1" key="1">
    <citation type="journal article" date="2021" name="IMA Fungus">
        <title>Genomic characterization of three marine fungi, including Emericellopsis atlantica sp. nov. with signatures of a generalist lifestyle and marine biomass degradation.</title>
        <authorList>
            <person name="Hagestad O.C."/>
            <person name="Hou L."/>
            <person name="Andersen J.H."/>
            <person name="Hansen E.H."/>
            <person name="Altermark B."/>
            <person name="Li C."/>
            <person name="Kuhnert E."/>
            <person name="Cox R.J."/>
            <person name="Crous P.W."/>
            <person name="Spatafora J.W."/>
            <person name="Lail K."/>
            <person name="Amirebrahimi M."/>
            <person name="Lipzen A."/>
            <person name="Pangilinan J."/>
            <person name="Andreopoulos W."/>
            <person name="Hayes R.D."/>
            <person name="Ng V."/>
            <person name="Grigoriev I.V."/>
            <person name="Jackson S.A."/>
            <person name="Sutton T.D.S."/>
            <person name="Dobson A.D.W."/>
            <person name="Rama T."/>
        </authorList>
    </citation>
    <scope>NUCLEOTIDE SEQUENCE</scope>
    <source>
        <strain evidence="1">TS7</strain>
    </source>
</reference>
<proteinExistence type="predicted"/>
<protein>
    <submittedName>
        <fullName evidence="1">Uncharacterized protein</fullName>
    </submittedName>
</protein>
<dbReference type="EMBL" id="MU251251">
    <property type="protein sequence ID" value="KAG9255204.1"/>
    <property type="molecule type" value="Genomic_DNA"/>
</dbReference>